<dbReference type="InterPro" id="IPR002475">
    <property type="entry name" value="Bcl2-like"/>
</dbReference>
<protein>
    <recommendedName>
        <fullName evidence="1">Apoptosis regulator Bcl-2 homolog</fullName>
    </recommendedName>
</protein>
<keyword evidence="5" id="KW-0472">Membrane</keyword>
<dbReference type="Gene3D" id="1.10.437.10">
    <property type="entry name" value="Blc2-like"/>
    <property type="match status" value="1"/>
</dbReference>
<evidence type="ECO:0000256" key="2">
    <source>
        <dbReference type="ARBA" id="ARBA00022581"/>
    </source>
</evidence>
<dbReference type="Pfam" id="PF00452">
    <property type="entry name" value="Bcl-2"/>
    <property type="match status" value="1"/>
</dbReference>
<dbReference type="GO" id="GO:0033668">
    <property type="term" value="P:symbiont-mediated suppression of host apoptosis"/>
    <property type="evidence" value="ECO:0007669"/>
    <property type="project" value="UniProtKB-KW"/>
</dbReference>
<dbReference type="GeneID" id="19737765"/>
<keyword evidence="8" id="KW-1185">Reference proteome</keyword>
<dbReference type="Proteomes" id="UP000101521">
    <property type="component" value="Segment"/>
</dbReference>
<proteinExistence type="predicted"/>
<dbReference type="PROSITE" id="PS50062">
    <property type="entry name" value="BCL2_FAMILY"/>
    <property type="match status" value="1"/>
</dbReference>
<evidence type="ECO:0000256" key="3">
    <source>
        <dbReference type="ARBA" id="ARBA00023189"/>
    </source>
</evidence>
<keyword evidence="4" id="KW-1119">Modulation of host cell apoptosis by virus</keyword>
<keyword evidence="5" id="KW-0812">Transmembrane</keyword>
<evidence type="ECO:0000259" key="6">
    <source>
        <dbReference type="Pfam" id="PF00452"/>
    </source>
</evidence>
<gene>
    <name evidence="7" type="ORF">fep_041</name>
</gene>
<keyword evidence="2" id="KW-0945">Host-virus interaction</keyword>
<evidence type="ECO:0000313" key="7">
    <source>
        <dbReference type="EMBL" id="AID46554.1"/>
    </source>
</evidence>
<accession>A0A068EE18</accession>
<dbReference type="InterPro" id="IPR036834">
    <property type="entry name" value="Bcl-2-like_sf"/>
</dbReference>
<dbReference type="EMBL" id="KJ801920">
    <property type="protein sequence ID" value="AID46554.1"/>
    <property type="molecule type" value="Genomic_DNA"/>
</dbReference>
<keyword evidence="3" id="KW-1081">Inhibition of host apoptosis by viral BCL2-like protein</keyword>
<evidence type="ECO:0000256" key="1">
    <source>
        <dbReference type="ARBA" id="ARBA00017638"/>
    </source>
</evidence>
<evidence type="ECO:0000256" key="4">
    <source>
        <dbReference type="ARBA" id="ARBA00023323"/>
    </source>
</evidence>
<reference evidence="7 8" key="1">
    <citation type="journal article" date="2014" name="BMC Genomics">
        <title>The complete genome sequences of poxviruses isolated from a penguin and a pigeon in South Africa and comparison to other sequenced avipoxviruses.</title>
        <authorList>
            <person name="Offerman K."/>
            <person name="Carulei O."/>
            <person name="van der Walt A.P."/>
            <person name="Douglass N."/>
            <person name="Williamson A.L."/>
        </authorList>
    </citation>
    <scope>NUCLEOTIDE SEQUENCE [LARGE SCALE GENOMIC DNA]</scope>
    <source>
        <strain evidence="7">FeP2</strain>
    </source>
</reference>
<dbReference type="RefSeq" id="YP_009046278.1">
    <property type="nucleotide sequence ID" value="NC_024447.1"/>
</dbReference>
<organism evidence="7 8">
    <name type="scientific">Pigeonpox virus</name>
    <dbReference type="NCBI Taxonomy" id="10264"/>
    <lineage>
        <taxon>Viruses</taxon>
        <taxon>Varidnaviria</taxon>
        <taxon>Bamfordvirae</taxon>
        <taxon>Nucleocytoviricota</taxon>
        <taxon>Pokkesviricetes</taxon>
        <taxon>Chitovirales</taxon>
        <taxon>Poxviridae</taxon>
        <taxon>Chordopoxvirinae</taxon>
        <taxon>Avipoxvirus</taxon>
        <taxon>Avipoxvirus pigeonpox</taxon>
    </lineage>
</organism>
<sequence>MASSTMKDETYYIALNMIQNYIIEYRTDKPRRDFVIDSASYDILKTACEMVIKNNYNEFDKFISKNIDFNAIITQAIEDKINWGRIITIIAFCAYYSKKVKQDTSSSYHDELISETITDSILSRYRSWFIKQDYWNGIHIYKHYMYIFNTATYCIFTASLVIASLAVFKICSFYI</sequence>
<feature type="transmembrane region" description="Helical" evidence="5">
    <location>
        <begin position="146"/>
        <end position="168"/>
    </location>
</feature>
<evidence type="ECO:0000256" key="5">
    <source>
        <dbReference type="SAM" id="Phobius"/>
    </source>
</evidence>
<dbReference type="KEGG" id="vg:19737765"/>
<dbReference type="InterPro" id="IPR046371">
    <property type="entry name" value="Bcl-2_BH1-3"/>
</dbReference>
<feature type="domain" description="Bcl-2 Bcl-2 homology region 1-3" evidence="6">
    <location>
        <begin position="48"/>
        <end position="135"/>
    </location>
</feature>
<keyword evidence="5" id="KW-1133">Transmembrane helix</keyword>
<dbReference type="SUPFAM" id="SSF56854">
    <property type="entry name" value="Bcl-2 inhibitors of programmed cell death"/>
    <property type="match status" value="1"/>
</dbReference>
<name>A0A068EE18_9POXV</name>
<evidence type="ECO:0000313" key="8">
    <source>
        <dbReference type="Proteomes" id="UP000101521"/>
    </source>
</evidence>